<name>A0ABD0J2G7_9CAEN</name>
<evidence type="ECO:0000256" key="2">
    <source>
        <dbReference type="PROSITE-ProRule" id="PRU00059"/>
    </source>
</evidence>
<keyword evidence="5" id="KW-1185">Reference proteome</keyword>
<gene>
    <name evidence="4" type="ORF">BaRGS_00039831</name>
</gene>
<reference evidence="4 5" key="1">
    <citation type="journal article" date="2023" name="Sci. Data">
        <title>Genome assembly of the Korean intertidal mud-creeper Batillaria attramentaria.</title>
        <authorList>
            <person name="Patra A.K."/>
            <person name="Ho P.T."/>
            <person name="Jun S."/>
            <person name="Lee S.J."/>
            <person name="Kim Y."/>
            <person name="Won Y.J."/>
        </authorList>
    </citation>
    <scope>NUCLEOTIDE SEQUENCE [LARGE SCALE GENOMIC DNA]</scope>
    <source>
        <strain evidence="4">Wonlab-2016</strain>
    </source>
</reference>
<dbReference type="SUPFAM" id="SSF49854">
    <property type="entry name" value="Spermadhesin, CUB domain"/>
    <property type="match status" value="1"/>
</dbReference>
<accession>A0ABD0J2G7</accession>
<dbReference type="Gene3D" id="2.60.120.290">
    <property type="entry name" value="Spermadhesin, CUB domain"/>
    <property type="match status" value="1"/>
</dbReference>
<dbReference type="Proteomes" id="UP001519460">
    <property type="component" value="Unassembled WGS sequence"/>
</dbReference>
<dbReference type="PROSITE" id="PS01180">
    <property type="entry name" value="CUB"/>
    <property type="match status" value="1"/>
</dbReference>
<organism evidence="4 5">
    <name type="scientific">Batillaria attramentaria</name>
    <dbReference type="NCBI Taxonomy" id="370345"/>
    <lineage>
        <taxon>Eukaryota</taxon>
        <taxon>Metazoa</taxon>
        <taxon>Spiralia</taxon>
        <taxon>Lophotrochozoa</taxon>
        <taxon>Mollusca</taxon>
        <taxon>Gastropoda</taxon>
        <taxon>Caenogastropoda</taxon>
        <taxon>Sorbeoconcha</taxon>
        <taxon>Cerithioidea</taxon>
        <taxon>Batillariidae</taxon>
        <taxon>Batillaria</taxon>
    </lineage>
</organism>
<feature type="domain" description="CUB" evidence="3">
    <location>
        <begin position="1"/>
        <end position="114"/>
    </location>
</feature>
<protein>
    <recommendedName>
        <fullName evidence="3">CUB domain-containing protein</fullName>
    </recommendedName>
</protein>
<sequence>MPSHNADFHRWIWRHKIIMSVILVDHTPVQTDYNHVIRLTIDELALTSSNTCEQEYVEISDGTTHWVTRLDKLCPHFRGGQQYTSTDSSMSIFYYSEKPFSSRDARFRFSIMALPRT</sequence>
<evidence type="ECO:0000313" key="5">
    <source>
        <dbReference type="Proteomes" id="UP001519460"/>
    </source>
</evidence>
<dbReference type="AlphaFoldDB" id="A0ABD0J2G7"/>
<dbReference type="InterPro" id="IPR000859">
    <property type="entry name" value="CUB_dom"/>
</dbReference>
<dbReference type="InterPro" id="IPR035914">
    <property type="entry name" value="Sperma_CUB_dom_sf"/>
</dbReference>
<comment type="caution">
    <text evidence="4">The sequence shown here is derived from an EMBL/GenBank/DDBJ whole genome shotgun (WGS) entry which is preliminary data.</text>
</comment>
<keyword evidence="1" id="KW-1015">Disulfide bond</keyword>
<comment type="caution">
    <text evidence="2">Lacks conserved residue(s) required for the propagation of feature annotation.</text>
</comment>
<evidence type="ECO:0000259" key="3">
    <source>
        <dbReference type="PROSITE" id="PS01180"/>
    </source>
</evidence>
<evidence type="ECO:0000256" key="1">
    <source>
        <dbReference type="ARBA" id="ARBA00023157"/>
    </source>
</evidence>
<dbReference type="Pfam" id="PF00431">
    <property type="entry name" value="CUB"/>
    <property type="match status" value="1"/>
</dbReference>
<dbReference type="EMBL" id="JACVVK020000728">
    <property type="protein sequence ID" value="KAK7451359.1"/>
    <property type="molecule type" value="Genomic_DNA"/>
</dbReference>
<evidence type="ECO:0000313" key="4">
    <source>
        <dbReference type="EMBL" id="KAK7451359.1"/>
    </source>
</evidence>
<proteinExistence type="predicted"/>
<feature type="non-terminal residue" evidence="4">
    <location>
        <position position="117"/>
    </location>
</feature>